<evidence type="ECO:0000256" key="7">
    <source>
        <dbReference type="ARBA" id="ARBA00023224"/>
    </source>
</evidence>
<accession>A0A0F5VGM1</accession>
<dbReference type="PROSITE" id="PS50885">
    <property type="entry name" value="HAMP"/>
    <property type="match status" value="1"/>
</dbReference>
<dbReference type="AlphaFoldDB" id="A0A0F5VGM1"/>
<dbReference type="CDD" id="cd11386">
    <property type="entry name" value="MCP_signal"/>
    <property type="match status" value="1"/>
</dbReference>
<evidence type="ECO:0000256" key="2">
    <source>
        <dbReference type="ARBA" id="ARBA00022475"/>
    </source>
</evidence>
<evidence type="ECO:0000259" key="12">
    <source>
        <dbReference type="PROSITE" id="PS50885"/>
    </source>
</evidence>
<evidence type="ECO:0000256" key="9">
    <source>
        <dbReference type="PROSITE-ProRule" id="PRU00284"/>
    </source>
</evidence>
<dbReference type="Gene3D" id="1.10.287.950">
    <property type="entry name" value="Methyl-accepting chemotaxis protein"/>
    <property type="match status" value="1"/>
</dbReference>
<dbReference type="PANTHER" id="PTHR32089">
    <property type="entry name" value="METHYL-ACCEPTING CHEMOTAXIS PROTEIN MCPB"/>
    <property type="match status" value="1"/>
</dbReference>
<proteinExistence type="inferred from homology"/>
<comment type="similarity">
    <text evidence="8">Belongs to the methyl-accepting chemotaxis (MCP) protein family.</text>
</comment>
<dbReference type="EMBL" id="JWYV01000001">
    <property type="protein sequence ID" value="KKD01321.1"/>
    <property type="molecule type" value="Genomic_DNA"/>
</dbReference>
<dbReference type="OrthoDB" id="2489132at2"/>
<dbReference type="GO" id="GO:0004888">
    <property type="term" value="F:transmembrane signaling receptor activity"/>
    <property type="evidence" value="ECO:0007669"/>
    <property type="project" value="InterPro"/>
</dbReference>
<dbReference type="STRING" id="265726.KY46_00325"/>
<dbReference type="SMART" id="SM00283">
    <property type="entry name" value="MA"/>
    <property type="match status" value="1"/>
</dbReference>
<dbReference type="PATRIC" id="fig|265726.11.peg.69"/>
<dbReference type="Gene3D" id="3.30.450.20">
    <property type="entry name" value="PAS domain"/>
    <property type="match status" value="1"/>
</dbReference>
<dbReference type="FunFam" id="1.10.287.950:FF:000001">
    <property type="entry name" value="Methyl-accepting chemotaxis sensory transducer"/>
    <property type="match status" value="1"/>
</dbReference>
<evidence type="ECO:0000313" key="13">
    <source>
        <dbReference type="EMBL" id="KKD01321.1"/>
    </source>
</evidence>
<dbReference type="PRINTS" id="PR00260">
    <property type="entry name" value="CHEMTRNSDUCR"/>
</dbReference>
<keyword evidence="7 9" id="KW-0807">Transducer</keyword>
<dbReference type="SUPFAM" id="SSF58104">
    <property type="entry name" value="Methyl-accepting chemotaxis protein (MCP) signaling domain"/>
    <property type="match status" value="1"/>
</dbReference>
<dbReference type="InterPro" id="IPR004089">
    <property type="entry name" value="MCPsignal_dom"/>
</dbReference>
<dbReference type="PANTHER" id="PTHR32089:SF112">
    <property type="entry name" value="LYSOZYME-LIKE PROTEIN-RELATED"/>
    <property type="match status" value="1"/>
</dbReference>
<reference evidence="13 14" key="1">
    <citation type="submission" date="2014-12" db="EMBL/GenBank/DDBJ databases">
        <title>Mercury Reductase activity and rhizosphere competence traits in the genome of root associated Photobacterium halotolerans MELD1.</title>
        <authorList>
            <person name="Mathew D.C."/>
            <person name="Huang C.-C."/>
        </authorList>
    </citation>
    <scope>NUCLEOTIDE SEQUENCE [LARGE SCALE GENOMIC DNA]</scope>
    <source>
        <strain evidence="13 14">MELD1</strain>
    </source>
</reference>
<dbReference type="InterPro" id="IPR003660">
    <property type="entry name" value="HAMP_dom"/>
</dbReference>
<feature type="domain" description="HAMP" evidence="12">
    <location>
        <begin position="373"/>
        <end position="427"/>
    </location>
</feature>
<keyword evidence="5 10" id="KW-1133">Transmembrane helix</keyword>
<feature type="domain" description="Methyl-accepting transducer" evidence="11">
    <location>
        <begin position="432"/>
        <end position="668"/>
    </location>
</feature>
<evidence type="ECO:0000256" key="4">
    <source>
        <dbReference type="ARBA" id="ARBA00022692"/>
    </source>
</evidence>
<comment type="subcellular location">
    <subcellularLocation>
        <location evidence="1">Cell membrane</location>
        <topology evidence="1">Multi-pass membrane protein</topology>
    </subcellularLocation>
</comment>
<name>A0A0F5VGM1_9GAMM</name>
<dbReference type="CDD" id="cd12913">
    <property type="entry name" value="PDC1_MCP_like"/>
    <property type="match status" value="1"/>
</dbReference>
<evidence type="ECO:0000256" key="3">
    <source>
        <dbReference type="ARBA" id="ARBA00022500"/>
    </source>
</evidence>
<dbReference type="Pfam" id="PF00672">
    <property type="entry name" value="HAMP"/>
    <property type="match status" value="1"/>
</dbReference>
<dbReference type="Pfam" id="PF02743">
    <property type="entry name" value="dCache_1"/>
    <property type="match status" value="1"/>
</dbReference>
<sequence>MRSLSVQWKITLMAGFALLATAAVLTSLSFYFSGQSQQLVSQQSFSSLRNQSQELVKAQAERQAISVQQYLDEASHRAEMLAQSVLFLKYNAEENYTNSAELRGSISELLRRSVNEFANIHGAFVVFEPDALDGEDGNYADAAYVGANTTGRFSPYWFRGESGEAEQRIISEAKIGDKATNAWYTCSLNGRESCVQDPVFSTDNGQNVLLSSITIPLLVKGKAIGVMGIDVKLDALQSVINTVDENLFHASGKVSLVSQNGTVVAWDQASDRVGSTVMPGDGLPGTLTDWLRQGKQVVGWSQDQNWLTAYNPVELGQTTWGVIIQLPAEKVLAEATSLDHAIQKQRDESSAIQLMASLVIAAAGLLMLWFAAARLVAPIRQIAERLKDIASGEGDLTQRLHVGQQDELGELATWFNRFLDKLQHTISQVIIAVDEVGTTANEAAQVASHTRDGSQAQFKEVDMVATASEEMAQTAEQVVSHTETAVGAARDADSAAVEGQGVIHASAESMNHLVSRMETAVPVARDLERNSEDINQILQVIAGISEQTNLLALNAAIEAARAGEQGRGFAVVADEVRQLASRTQDSVGQIRNVIEVLQQGTRDVVNAIEEGNQLAGDTAHQVSEAVASLERITEAVRAIQSMNEQIMHAAGEQRAVAGEVNRNVSNIRELSETILGQAENSATIGQRLTSLSHKQQELAGQFKV</sequence>
<dbReference type="PROSITE" id="PS50111">
    <property type="entry name" value="CHEMOTAXIS_TRANSDUC_2"/>
    <property type="match status" value="1"/>
</dbReference>
<protein>
    <submittedName>
        <fullName evidence="13">Chemotaxis protein</fullName>
    </submittedName>
</protein>
<evidence type="ECO:0000256" key="8">
    <source>
        <dbReference type="ARBA" id="ARBA00029447"/>
    </source>
</evidence>
<evidence type="ECO:0000313" key="14">
    <source>
        <dbReference type="Proteomes" id="UP000033633"/>
    </source>
</evidence>
<keyword evidence="4 10" id="KW-0812">Transmembrane</keyword>
<dbReference type="GO" id="GO:0005886">
    <property type="term" value="C:plasma membrane"/>
    <property type="evidence" value="ECO:0007669"/>
    <property type="project" value="UniProtKB-SubCell"/>
</dbReference>
<dbReference type="GO" id="GO:0006935">
    <property type="term" value="P:chemotaxis"/>
    <property type="evidence" value="ECO:0007669"/>
    <property type="project" value="UniProtKB-KW"/>
</dbReference>
<comment type="caution">
    <text evidence="13">The sequence shown here is derived from an EMBL/GenBank/DDBJ whole genome shotgun (WGS) entry which is preliminary data.</text>
</comment>
<keyword evidence="14" id="KW-1185">Reference proteome</keyword>
<evidence type="ECO:0000256" key="10">
    <source>
        <dbReference type="SAM" id="Phobius"/>
    </source>
</evidence>
<evidence type="ECO:0000256" key="1">
    <source>
        <dbReference type="ARBA" id="ARBA00004651"/>
    </source>
</evidence>
<dbReference type="SMART" id="SM00304">
    <property type="entry name" value="HAMP"/>
    <property type="match status" value="1"/>
</dbReference>
<dbReference type="CDD" id="cd06225">
    <property type="entry name" value="HAMP"/>
    <property type="match status" value="1"/>
</dbReference>
<dbReference type="Pfam" id="PF00015">
    <property type="entry name" value="MCPsignal"/>
    <property type="match status" value="1"/>
</dbReference>
<evidence type="ECO:0000256" key="6">
    <source>
        <dbReference type="ARBA" id="ARBA00023136"/>
    </source>
</evidence>
<dbReference type="GO" id="GO:0007165">
    <property type="term" value="P:signal transduction"/>
    <property type="evidence" value="ECO:0007669"/>
    <property type="project" value="UniProtKB-KW"/>
</dbReference>
<keyword evidence="2" id="KW-1003">Cell membrane</keyword>
<dbReference type="InterPro" id="IPR004090">
    <property type="entry name" value="Chemotax_Me-accpt_rcpt"/>
</dbReference>
<keyword evidence="3" id="KW-0145">Chemotaxis</keyword>
<organism evidence="13 14">
    <name type="scientific">Photobacterium halotolerans</name>
    <dbReference type="NCBI Taxonomy" id="265726"/>
    <lineage>
        <taxon>Bacteria</taxon>
        <taxon>Pseudomonadati</taxon>
        <taxon>Pseudomonadota</taxon>
        <taxon>Gammaproteobacteria</taxon>
        <taxon>Vibrionales</taxon>
        <taxon>Vibrionaceae</taxon>
        <taxon>Photobacterium</taxon>
    </lineage>
</organism>
<dbReference type="InterPro" id="IPR033479">
    <property type="entry name" value="dCache_1"/>
</dbReference>
<evidence type="ECO:0000256" key="5">
    <source>
        <dbReference type="ARBA" id="ARBA00022989"/>
    </source>
</evidence>
<dbReference type="Proteomes" id="UP000033633">
    <property type="component" value="Unassembled WGS sequence"/>
</dbReference>
<dbReference type="RefSeq" id="WP_046218653.1">
    <property type="nucleotide sequence ID" value="NZ_JWYV01000001.1"/>
</dbReference>
<gene>
    <name evidence="13" type="ORF">KY46_00325</name>
</gene>
<keyword evidence="6 10" id="KW-0472">Membrane</keyword>
<feature type="transmembrane region" description="Helical" evidence="10">
    <location>
        <begin position="354"/>
        <end position="377"/>
    </location>
</feature>
<evidence type="ECO:0000259" key="11">
    <source>
        <dbReference type="PROSITE" id="PS50111"/>
    </source>
</evidence>